<dbReference type="InterPro" id="IPR002347">
    <property type="entry name" value="SDR_fam"/>
</dbReference>
<dbReference type="PRINTS" id="PR00080">
    <property type="entry name" value="SDRFAMILY"/>
</dbReference>
<dbReference type="PANTHER" id="PTHR43639">
    <property type="entry name" value="OXIDOREDUCTASE, SHORT-CHAIN DEHYDROGENASE/REDUCTASE FAMILY (AFU_ORTHOLOGUE AFUA_5G02870)"/>
    <property type="match status" value="1"/>
</dbReference>
<dbReference type="NCBIfam" id="NF005559">
    <property type="entry name" value="PRK07231.1"/>
    <property type="match status" value="1"/>
</dbReference>
<dbReference type="PANTHER" id="PTHR43639:SF1">
    <property type="entry name" value="SHORT-CHAIN DEHYDROGENASE_REDUCTASE FAMILY PROTEIN"/>
    <property type="match status" value="1"/>
</dbReference>
<dbReference type="SUPFAM" id="SSF51735">
    <property type="entry name" value="NAD(P)-binding Rossmann-fold domains"/>
    <property type="match status" value="1"/>
</dbReference>
<dbReference type="Proteomes" id="UP000237822">
    <property type="component" value="Unassembled WGS sequence"/>
</dbReference>
<dbReference type="FunFam" id="3.40.50.720:FF:000084">
    <property type="entry name" value="Short-chain dehydrogenase reductase"/>
    <property type="match status" value="1"/>
</dbReference>
<dbReference type="PROSITE" id="PS00061">
    <property type="entry name" value="ADH_SHORT"/>
    <property type="match status" value="1"/>
</dbReference>
<dbReference type="AlphaFoldDB" id="A0A2T0V0L0"/>
<sequence>MSTEVRSDSHTGAKTAGAQARPLEGKVVVVTGGNSGIGEGIVREAAAQGAKVVIDYVSRPEDTDAIIRDIEAAGGQAVGCEADVSKVADLRKLVDTAVETFGRLDVMVNNAGVEFGETVATLTEEKYDLLMAINLKGAVFGTKLAAEQMRSQGDGGVIINITSTHEDWPMPSDLAYCISKGGMRMLTRTAGVELGPDRIRVVGVGPGAINTPINADDTPEQTAALEAAIPLGYIGTTQEMGKVVCWAASDAASYVTATTVMADGGLMQKPGAV</sequence>
<protein>
    <submittedName>
        <fullName evidence="3">Glucose 1-dehydrogenase</fullName>
    </submittedName>
</protein>
<accession>A0A2T0V0L0</accession>
<dbReference type="GO" id="GO:0016491">
    <property type="term" value="F:oxidoreductase activity"/>
    <property type="evidence" value="ECO:0007669"/>
    <property type="project" value="UniProtKB-KW"/>
</dbReference>
<dbReference type="OrthoDB" id="272646at2"/>
<dbReference type="InterPro" id="IPR020904">
    <property type="entry name" value="Sc_DH/Rdtase_CS"/>
</dbReference>
<comment type="caution">
    <text evidence="3">The sequence shown here is derived from an EMBL/GenBank/DDBJ whole genome shotgun (WGS) entry which is preliminary data.</text>
</comment>
<proteinExistence type="inferred from homology"/>
<dbReference type="Pfam" id="PF13561">
    <property type="entry name" value="adh_short_C2"/>
    <property type="match status" value="1"/>
</dbReference>
<dbReference type="RefSeq" id="WP_106295990.1">
    <property type="nucleotide sequence ID" value="NZ_PVTI01000001.1"/>
</dbReference>
<dbReference type="InterPro" id="IPR036291">
    <property type="entry name" value="NAD(P)-bd_dom_sf"/>
</dbReference>
<dbReference type="Gene3D" id="3.40.50.720">
    <property type="entry name" value="NAD(P)-binding Rossmann-like Domain"/>
    <property type="match status" value="1"/>
</dbReference>
<organism evidence="3 4">
    <name type="scientific">Knoellia remsis</name>
    <dbReference type="NCBI Taxonomy" id="407159"/>
    <lineage>
        <taxon>Bacteria</taxon>
        <taxon>Bacillati</taxon>
        <taxon>Actinomycetota</taxon>
        <taxon>Actinomycetes</taxon>
        <taxon>Micrococcales</taxon>
        <taxon>Intrasporangiaceae</taxon>
        <taxon>Knoellia</taxon>
    </lineage>
</organism>
<name>A0A2T0V0L0_9MICO</name>
<gene>
    <name evidence="3" type="ORF">BCF74_10182</name>
</gene>
<evidence type="ECO:0000313" key="3">
    <source>
        <dbReference type="EMBL" id="PRY63684.1"/>
    </source>
</evidence>
<keyword evidence="2" id="KW-0560">Oxidoreductase</keyword>
<keyword evidence="4" id="KW-1185">Reference proteome</keyword>
<evidence type="ECO:0000256" key="1">
    <source>
        <dbReference type="ARBA" id="ARBA00006484"/>
    </source>
</evidence>
<dbReference type="EMBL" id="PVTI01000001">
    <property type="protein sequence ID" value="PRY63684.1"/>
    <property type="molecule type" value="Genomic_DNA"/>
</dbReference>
<evidence type="ECO:0000256" key="2">
    <source>
        <dbReference type="ARBA" id="ARBA00023002"/>
    </source>
</evidence>
<reference evidence="3 4" key="1">
    <citation type="submission" date="2018-03" db="EMBL/GenBank/DDBJ databases">
        <title>Genomic Encyclopedia of Archaeal and Bacterial Type Strains, Phase II (KMG-II): from individual species to whole genera.</title>
        <authorList>
            <person name="Goeker M."/>
        </authorList>
    </citation>
    <scope>NUCLEOTIDE SEQUENCE [LARGE SCALE GENOMIC DNA]</scope>
    <source>
        <strain evidence="3 4">ATCC BAA-1496</strain>
    </source>
</reference>
<dbReference type="PRINTS" id="PR00081">
    <property type="entry name" value="GDHRDH"/>
</dbReference>
<comment type="similarity">
    <text evidence="1">Belongs to the short-chain dehydrogenases/reductases (SDR) family.</text>
</comment>
<evidence type="ECO:0000313" key="4">
    <source>
        <dbReference type="Proteomes" id="UP000237822"/>
    </source>
</evidence>